<evidence type="ECO:0000256" key="2">
    <source>
        <dbReference type="SAM" id="Phobius"/>
    </source>
</evidence>
<dbReference type="Proteomes" id="UP000437709">
    <property type="component" value="Unassembled WGS sequence"/>
</dbReference>
<name>A0A6N7EHJ5_9MICO</name>
<evidence type="ECO:0000256" key="1">
    <source>
        <dbReference type="SAM" id="MobiDB-lite"/>
    </source>
</evidence>
<keyword evidence="2" id="KW-0812">Transmembrane</keyword>
<accession>A0A6N7EHJ5</accession>
<evidence type="ECO:0000313" key="3">
    <source>
        <dbReference type="EMBL" id="MPV36458.1"/>
    </source>
</evidence>
<feature type="compositionally biased region" description="Basic and acidic residues" evidence="1">
    <location>
        <begin position="32"/>
        <end position="52"/>
    </location>
</feature>
<gene>
    <name evidence="3" type="ORF">GB881_05220</name>
</gene>
<dbReference type="EMBL" id="WHPC01000012">
    <property type="protein sequence ID" value="MPV36458.1"/>
    <property type="molecule type" value="Genomic_DNA"/>
</dbReference>
<keyword evidence="2" id="KW-0472">Membrane</keyword>
<feature type="transmembrane region" description="Helical" evidence="2">
    <location>
        <begin position="6"/>
        <end position="24"/>
    </location>
</feature>
<keyword evidence="4" id="KW-1185">Reference proteome</keyword>
<comment type="caution">
    <text evidence="3">The sequence shown here is derived from an EMBL/GenBank/DDBJ whole genome shotgun (WGS) entry which is preliminary data.</text>
</comment>
<feature type="region of interest" description="Disordered" evidence="1">
    <location>
        <begin position="25"/>
        <end position="62"/>
    </location>
</feature>
<dbReference type="RefSeq" id="WP_152193312.1">
    <property type="nucleotide sequence ID" value="NZ_VUKD01000001.1"/>
</dbReference>
<keyword evidence="2" id="KW-1133">Transmembrane helix</keyword>
<evidence type="ECO:0000313" key="4">
    <source>
        <dbReference type="Proteomes" id="UP000437709"/>
    </source>
</evidence>
<proteinExistence type="predicted"/>
<organism evidence="3 4">
    <name type="scientific">Georgenia subflava</name>
    <dbReference type="NCBI Taxonomy" id="1622177"/>
    <lineage>
        <taxon>Bacteria</taxon>
        <taxon>Bacillati</taxon>
        <taxon>Actinomycetota</taxon>
        <taxon>Actinomycetes</taxon>
        <taxon>Micrococcales</taxon>
        <taxon>Bogoriellaceae</taxon>
        <taxon>Georgenia</taxon>
    </lineage>
</organism>
<reference evidence="3 4" key="1">
    <citation type="submission" date="2019-10" db="EMBL/GenBank/DDBJ databases">
        <title>Georgenia wutianyii sp. nov. and Georgenia yuyongxinii sp. nov. isolated from plateau pika (Ochotona curzoniae) in the Qinghai-Tibet plateau of China.</title>
        <authorList>
            <person name="Tian Z."/>
        </authorList>
    </citation>
    <scope>NUCLEOTIDE SEQUENCE [LARGE SCALE GENOMIC DNA]</scope>
    <source>
        <strain evidence="3 4">JCM 19765</strain>
    </source>
</reference>
<protein>
    <submittedName>
        <fullName evidence="3">Uncharacterized protein</fullName>
    </submittedName>
</protein>
<dbReference type="AlphaFoldDB" id="A0A6N7EHJ5"/>
<sequence>MDTGTWILAAVIIILLALWVISTAKGSRRRQHAGDSKDRPEGHMQEDHRIFGHNDLSGTDGF</sequence>